<dbReference type="AlphaFoldDB" id="A0A843TFN8"/>
<dbReference type="EMBL" id="NMUH01000026">
    <property type="protein sequence ID" value="MQL68977.1"/>
    <property type="molecule type" value="Genomic_DNA"/>
</dbReference>
<name>A0A843TFN8_COLES</name>
<dbReference type="Proteomes" id="UP000652761">
    <property type="component" value="Unassembled WGS sequence"/>
</dbReference>
<comment type="caution">
    <text evidence="1">The sequence shown here is derived from an EMBL/GenBank/DDBJ whole genome shotgun (WGS) entry which is preliminary data.</text>
</comment>
<keyword evidence="2" id="KW-1185">Reference proteome</keyword>
<accession>A0A843TFN8</accession>
<evidence type="ECO:0000313" key="1">
    <source>
        <dbReference type="EMBL" id="MQL68977.1"/>
    </source>
</evidence>
<protein>
    <submittedName>
        <fullName evidence="1">Uncharacterized protein</fullName>
    </submittedName>
</protein>
<evidence type="ECO:0000313" key="2">
    <source>
        <dbReference type="Proteomes" id="UP000652761"/>
    </source>
</evidence>
<organism evidence="1 2">
    <name type="scientific">Colocasia esculenta</name>
    <name type="common">Wild taro</name>
    <name type="synonym">Arum esculentum</name>
    <dbReference type="NCBI Taxonomy" id="4460"/>
    <lineage>
        <taxon>Eukaryota</taxon>
        <taxon>Viridiplantae</taxon>
        <taxon>Streptophyta</taxon>
        <taxon>Embryophyta</taxon>
        <taxon>Tracheophyta</taxon>
        <taxon>Spermatophyta</taxon>
        <taxon>Magnoliopsida</taxon>
        <taxon>Liliopsida</taxon>
        <taxon>Araceae</taxon>
        <taxon>Aroideae</taxon>
        <taxon>Colocasieae</taxon>
        <taxon>Colocasia</taxon>
    </lineage>
</organism>
<gene>
    <name evidence="1" type="ORF">Taro_001254</name>
</gene>
<proteinExistence type="predicted"/>
<reference evidence="1" key="1">
    <citation type="submission" date="2017-07" db="EMBL/GenBank/DDBJ databases">
        <title>Taro Niue Genome Assembly and Annotation.</title>
        <authorList>
            <person name="Atibalentja N."/>
            <person name="Keating K."/>
            <person name="Fields C.J."/>
        </authorList>
    </citation>
    <scope>NUCLEOTIDE SEQUENCE</scope>
    <source>
        <strain evidence="1">Niue_2</strain>
        <tissue evidence="1">Leaf</tissue>
    </source>
</reference>
<sequence>MTFTFTCTPLVGFCTSTGRVNMPQRVPFYDTGGLKHMCLDVHRFMMPEDLSICLDVRRFMTPEGLSTCLDARRFMTPEGLSTCLDVRRSMAPEDLSTCLGGLITTCGVSVWANAGGLDHGEEAPTGVEDLPRLVRPIQAHARTTFEHGQTLGREACVRSSEPFYGPIRIVLGISSNGGMPLAGCLCLRLSNVASTYVV</sequence>